<evidence type="ECO:0000313" key="1">
    <source>
        <dbReference type="EMBL" id="ETW83224.1"/>
    </source>
</evidence>
<dbReference type="InParanoid" id="W4KBV3"/>
<dbReference type="EMBL" id="KI925457">
    <property type="protein sequence ID" value="ETW83224.1"/>
    <property type="molecule type" value="Genomic_DNA"/>
</dbReference>
<proteinExistence type="predicted"/>
<dbReference type="Proteomes" id="UP000030671">
    <property type="component" value="Unassembled WGS sequence"/>
</dbReference>
<dbReference type="KEGG" id="hir:HETIRDRAFT_426573"/>
<gene>
    <name evidence="1" type="ORF">HETIRDRAFT_426573</name>
</gene>
<dbReference type="AlphaFoldDB" id="W4KBV3"/>
<keyword evidence="2" id="KW-1185">Reference proteome</keyword>
<accession>W4KBV3</accession>
<reference evidence="1 2" key="1">
    <citation type="journal article" date="2012" name="New Phytol.">
        <title>Insight into trade-off between wood decay and parasitism from the genome of a fungal forest pathogen.</title>
        <authorList>
            <person name="Olson A."/>
            <person name="Aerts A."/>
            <person name="Asiegbu F."/>
            <person name="Belbahri L."/>
            <person name="Bouzid O."/>
            <person name="Broberg A."/>
            <person name="Canback B."/>
            <person name="Coutinho P.M."/>
            <person name="Cullen D."/>
            <person name="Dalman K."/>
            <person name="Deflorio G."/>
            <person name="van Diepen L.T."/>
            <person name="Dunand C."/>
            <person name="Duplessis S."/>
            <person name="Durling M."/>
            <person name="Gonthier P."/>
            <person name="Grimwood J."/>
            <person name="Fossdal C.G."/>
            <person name="Hansson D."/>
            <person name="Henrissat B."/>
            <person name="Hietala A."/>
            <person name="Himmelstrand K."/>
            <person name="Hoffmeister D."/>
            <person name="Hogberg N."/>
            <person name="James T.Y."/>
            <person name="Karlsson M."/>
            <person name="Kohler A."/>
            <person name="Kues U."/>
            <person name="Lee Y.H."/>
            <person name="Lin Y.C."/>
            <person name="Lind M."/>
            <person name="Lindquist E."/>
            <person name="Lombard V."/>
            <person name="Lucas S."/>
            <person name="Lunden K."/>
            <person name="Morin E."/>
            <person name="Murat C."/>
            <person name="Park J."/>
            <person name="Raffaello T."/>
            <person name="Rouze P."/>
            <person name="Salamov A."/>
            <person name="Schmutz J."/>
            <person name="Solheim H."/>
            <person name="Stahlberg J."/>
            <person name="Velez H."/>
            <person name="de Vries R.P."/>
            <person name="Wiebenga A."/>
            <person name="Woodward S."/>
            <person name="Yakovlev I."/>
            <person name="Garbelotto M."/>
            <person name="Martin F."/>
            <person name="Grigoriev I.V."/>
            <person name="Stenlid J."/>
        </authorList>
    </citation>
    <scope>NUCLEOTIDE SEQUENCE [LARGE SCALE GENOMIC DNA]</scope>
    <source>
        <strain evidence="1 2">TC 32-1</strain>
    </source>
</reference>
<evidence type="ECO:0000313" key="2">
    <source>
        <dbReference type="Proteomes" id="UP000030671"/>
    </source>
</evidence>
<dbReference type="GeneID" id="20674124"/>
<dbReference type="RefSeq" id="XP_009545501.1">
    <property type="nucleotide sequence ID" value="XM_009547206.1"/>
</dbReference>
<dbReference type="HOGENOM" id="CLU_1749900_0_0_1"/>
<name>W4KBV3_HETIT</name>
<organism evidence="1 2">
    <name type="scientific">Heterobasidion irregulare (strain TC 32-1)</name>
    <dbReference type="NCBI Taxonomy" id="747525"/>
    <lineage>
        <taxon>Eukaryota</taxon>
        <taxon>Fungi</taxon>
        <taxon>Dikarya</taxon>
        <taxon>Basidiomycota</taxon>
        <taxon>Agaricomycotina</taxon>
        <taxon>Agaricomycetes</taxon>
        <taxon>Russulales</taxon>
        <taxon>Bondarzewiaceae</taxon>
        <taxon>Heterobasidion</taxon>
        <taxon>Heterobasidion annosum species complex</taxon>
    </lineage>
</organism>
<protein>
    <submittedName>
        <fullName evidence="1">Uncharacterized protein</fullName>
    </submittedName>
</protein>
<sequence>MKPLLKIGQGINIYPYSAIPVTTGQSSTTGTICIMEHMEGDPSTLCSAAPTLTHGLINLFNVPGGLRIEKKVWILEKAGLDAVWGGKQLLTRCEEEDAWMEVNIQQYLGTDPMFVPRLGEIADSSFEHTAFISRLQRDEKETKEWQYNR</sequence>